<dbReference type="eggNOG" id="ENOG50302C1">
    <property type="taxonomic scope" value="Bacteria"/>
</dbReference>
<reference evidence="2" key="1">
    <citation type="submission" date="2006-12" db="EMBL/GenBank/DDBJ databases">
        <title>Complete sequence of chromosome 1 of Verminephrobacter eiseniae EF01-2.</title>
        <authorList>
            <person name="Copeland A."/>
            <person name="Lucas S."/>
            <person name="Lapidus A."/>
            <person name="Barry K."/>
            <person name="Detter J.C."/>
            <person name="Glavina del Rio T."/>
            <person name="Dalin E."/>
            <person name="Tice H."/>
            <person name="Pitluck S."/>
            <person name="Chertkov O."/>
            <person name="Brettin T."/>
            <person name="Bruce D."/>
            <person name="Han C."/>
            <person name="Tapia R."/>
            <person name="Gilna P."/>
            <person name="Schmutz J."/>
            <person name="Larimer F."/>
            <person name="Land M."/>
            <person name="Hauser L."/>
            <person name="Kyrpides N."/>
            <person name="Kim E."/>
            <person name="Stahl D."/>
            <person name="Richardson P."/>
        </authorList>
    </citation>
    <scope>NUCLEOTIDE SEQUENCE [LARGE SCALE GENOMIC DNA]</scope>
    <source>
        <strain evidence="2">EF01-2</strain>
    </source>
</reference>
<proteinExistence type="predicted"/>
<evidence type="ECO:0000313" key="2">
    <source>
        <dbReference type="Proteomes" id="UP000000374"/>
    </source>
</evidence>
<keyword evidence="2" id="KW-1185">Reference proteome</keyword>
<dbReference type="HOGENOM" id="CLU_2903051_0_0_4"/>
<dbReference type="RefSeq" id="WP_011812100.1">
    <property type="nucleotide sequence ID" value="NC_008786.1"/>
</dbReference>
<dbReference type="AlphaFoldDB" id="A1WR58"/>
<evidence type="ECO:0000313" key="1">
    <source>
        <dbReference type="EMBL" id="ABM60115.1"/>
    </source>
</evidence>
<accession>A1WR58</accession>
<dbReference type="KEGG" id="vei:Veis_4412"/>
<organism evidence="1 2">
    <name type="scientific">Verminephrobacter eiseniae (strain EF01-2)</name>
    <dbReference type="NCBI Taxonomy" id="391735"/>
    <lineage>
        <taxon>Bacteria</taxon>
        <taxon>Pseudomonadati</taxon>
        <taxon>Pseudomonadota</taxon>
        <taxon>Betaproteobacteria</taxon>
        <taxon>Burkholderiales</taxon>
        <taxon>Comamonadaceae</taxon>
        <taxon>Verminephrobacter</taxon>
    </lineage>
</organism>
<dbReference type="GeneID" id="76462722"/>
<protein>
    <submittedName>
        <fullName evidence="1">Uncharacterized protein</fullName>
    </submittedName>
</protein>
<sequence>MNQQYPSKEQFFERLGALTDAMIAAYGKDFAMGAMILAVRFVAEGKPLGDHFPGVIPEKVGA</sequence>
<gene>
    <name evidence="1" type="ordered locus">Veis_4412</name>
</gene>
<dbReference type="OrthoDB" id="9106378at2"/>
<dbReference type="Proteomes" id="UP000000374">
    <property type="component" value="Chromosome"/>
</dbReference>
<name>A1WR58_VEREI</name>
<dbReference type="EMBL" id="CP000542">
    <property type="protein sequence ID" value="ABM60115.1"/>
    <property type="molecule type" value="Genomic_DNA"/>
</dbReference>